<evidence type="ECO:0000256" key="4">
    <source>
        <dbReference type="ARBA" id="ARBA00022759"/>
    </source>
</evidence>
<organism evidence="8 9">
    <name type="scientific">Mucuna pruriens</name>
    <name type="common">Velvet bean</name>
    <name type="synonym">Dolichos pruriens</name>
    <dbReference type="NCBI Taxonomy" id="157652"/>
    <lineage>
        <taxon>Eukaryota</taxon>
        <taxon>Viridiplantae</taxon>
        <taxon>Streptophyta</taxon>
        <taxon>Embryophyta</taxon>
        <taxon>Tracheophyta</taxon>
        <taxon>Spermatophyta</taxon>
        <taxon>Magnoliopsida</taxon>
        <taxon>eudicotyledons</taxon>
        <taxon>Gunneridae</taxon>
        <taxon>Pentapetalae</taxon>
        <taxon>rosids</taxon>
        <taxon>fabids</taxon>
        <taxon>Fabales</taxon>
        <taxon>Fabaceae</taxon>
        <taxon>Papilionoideae</taxon>
        <taxon>50 kb inversion clade</taxon>
        <taxon>NPAAA clade</taxon>
        <taxon>indigoferoid/millettioid clade</taxon>
        <taxon>Phaseoleae</taxon>
        <taxon>Mucuna</taxon>
    </lineage>
</organism>
<evidence type="ECO:0000256" key="2">
    <source>
        <dbReference type="ARBA" id="ARBA00022695"/>
    </source>
</evidence>
<keyword evidence="2" id="KW-0548">Nucleotidyltransferase</keyword>
<dbReference type="InterPro" id="IPR043502">
    <property type="entry name" value="DNA/RNA_pol_sf"/>
</dbReference>
<dbReference type="PANTHER" id="PTHR34072">
    <property type="entry name" value="ENZYMATIC POLYPROTEIN-RELATED"/>
    <property type="match status" value="1"/>
</dbReference>
<evidence type="ECO:0000313" key="9">
    <source>
        <dbReference type="Proteomes" id="UP000257109"/>
    </source>
</evidence>
<dbReference type="Proteomes" id="UP000257109">
    <property type="component" value="Unassembled WGS sequence"/>
</dbReference>
<feature type="non-terminal residue" evidence="8">
    <location>
        <position position="1"/>
    </location>
</feature>
<feature type="domain" description="Reverse transcriptase RNase H-like" evidence="7">
    <location>
        <begin position="2"/>
        <end position="62"/>
    </location>
</feature>
<dbReference type="PANTHER" id="PTHR34072:SF57">
    <property type="entry name" value="RNA-DIRECTED DNA POLYMERASE"/>
    <property type="match status" value="1"/>
</dbReference>
<name>A0A371F050_MUCPR</name>
<dbReference type="GO" id="GO:0003964">
    <property type="term" value="F:RNA-directed DNA polymerase activity"/>
    <property type="evidence" value="ECO:0007669"/>
    <property type="project" value="UniProtKB-KW"/>
</dbReference>
<dbReference type="EMBL" id="QJKJ01011243">
    <property type="protein sequence ID" value="RDX71670.1"/>
    <property type="molecule type" value="Genomic_DNA"/>
</dbReference>
<keyword evidence="6" id="KW-0695">RNA-directed DNA polymerase</keyword>
<gene>
    <name evidence="8" type="primary">pol</name>
    <name evidence="8" type="ORF">CR513_48944</name>
</gene>
<dbReference type="InterPro" id="IPR041373">
    <property type="entry name" value="RT_RNaseH"/>
</dbReference>
<keyword evidence="3" id="KW-0540">Nuclease</keyword>
<dbReference type="Pfam" id="PF17917">
    <property type="entry name" value="RT_RNaseH"/>
    <property type="match status" value="1"/>
</dbReference>
<dbReference type="AlphaFoldDB" id="A0A371F050"/>
<protein>
    <submittedName>
        <fullName evidence="8">Retrovirus-related Pol polyprotein from transposon 17.6</fullName>
    </submittedName>
</protein>
<proteinExistence type="predicted"/>
<evidence type="ECO:0000256" key="3">
    <source>
        <dbReference type="ARBA" id="ARBA00022722"/>
    </source>
</evidence>
<reference evidence="8" key="1">
    <citation type="submission" date="2018-05" db="EMBL/GenBank/DDBJ databases">
        <title>Draft genome of Mucuna pruriens seed.</title>
        <authorList>
            <person name="Nnadi N.E."/>
            <person name="Vos R."/>
            <person name="Hasami M.H."/>
            <person name="Devisetty U.K."/>
            <person name="Aguiy J.C."/>
        </authorList>
    </citation>
    <scope>NUCLEOTIDE SEQUENCE [LARGE SCALE GENOMIC DNA]</scope>
    <source>
        <strain evidence="8">JCA_2017</strain>
    </source>
</reference>
<keyword evidence="5" id="KW-0378">Hydrolase</keyword>
<evidence type="ECO:0000256" key="6">
    <source>
        <dbReference type="ARBA" id="ARBA00022918"/>
    </source>
</evidence>
<keyword evidence="9" id="KW-1185">Reference proteome</keyword>
<dbReference type="CDD" id="cd09274">
    <property type="entry name" value="RNase_HI_RT_Ty3"/>
    <property type="match status" value="1"/>
</dbReference>
<evidence type="ECO:0000259" key="7">
    <source>
        <dbReference type="Pfam" id="PF17917"/>
    </source>
</evidence>
<evidence type="ECO:0000313" key="8">
    <source>
        <dbReference type="EMBL" id="RDX71670.1"/>
    </source>
</evidence>
<comment type="caution">
    <text evidence="8">The sequence shown here is derived from an EMBL/GenBank/DDBJ whole genome shotgun (WGS) entry which is preliminary data.</text>
</comment>
<keyword evidence="1" id="KW-0808">Transferase</keyword>
<dbReference type="GO" id="GO:0004519">
    <property type="term" value="F:endonuclease activity"/>
    <property type="evidence" value="ECO:0007669"/>
    <property type="project" value="UniProtKB-KW"/>
</dbReference>
<dbReference type="GO" id="GO:0016787">
    <property type="term" value="F:hydrolase activity"/>
    <property type="evidence" value="ECO:0007669"/>
    <property type="project" value="UniProtKB-KW"/>
</dbReference>
<evidence type="ECO:0000256" key="1">
    <source>
        <dbReference type="ARBA" id="ARBA00022679"/>
    </source>
</evidence>
<keyword evidence="4" id="KW-0255">Endonuclease</keyword>
<sequence>MDPAQMNYTTTEKELLAIVFALDKFHSYLLGSRIIIFSNHAALKFLLKKPDVKPRLIRWMHLHREFDLEIRDKKGVKNLVVDYMSQIERGIDPLPIRENIPDEQLLQMDKSEPWLADICNFLIASTFSPVASKSYKDKIESAFWIQRSSRSSIFVIRQPKAATMDQARQPRKYSTVGSIGPSFSEMLTNMSRLECQQVGMAISRRHTGLLEDTL</sequence>
<evidence type="ECO:0000256" key="5">
    <source>
        <dbReference type="ARBA" id="ARBA00022801"/>
    </source>
</evidence>
<dbReference type="SUPFAM" id="SSF56672">
    <property type="entry name" value="DNA/RNA polymerases"/>
    <property type="match status" value="1"/>
</dbReference>
<accession>A0A371F050</accession>